<dbReference type="KEGG" id="pchm:VFPPC_05808"/>
<feature type="region of interest" description="Disordered" evidence="8">
    <location>
        <begin position="324"/>
        <end position="362"/>
    </location>
</feature>
<comment type="caution">
    <text evidence="10">The sequence shown here is derived from an EMBL/GenBank/DDBJ whole genome shotgun (WGS) entry which is preliminary data.</text>
</comment>
<evidence type="ECO:0000256" key="4">
    <source>
        <dbReference type="ARBA" id="ARBA00022880"/>
    </source>
</evidence>
<sequence length="1131" mass="129842">MEPPEGAADIVHPEVRAHISSLVSALGGVSAEDDGNYQLGDDALEVLRDLKRWIRFYDEKTNRMDVARCIHEANLIEGDLLPILKTWPENAMDNKFRSRVALACFELMVPLTWPMEWDKERMTVNHHRHLPVLELAQVQYKRAIINFDGARILHAAVRAALPAMALPIGDRSARDQGIIKLVLFFLRNMAAIAPPPNVKYEGDESQVSRSATIDAFSYQDIFHVLLTLSSNMGEDFRTEDTTVMEIIYHLVKRVDSAKLFMNEQQLNKAKANELSALMNKESSMLRSYNRKGATRHNRFGTMIWVKREGGKMSSLSGQDALANASVRNQKMDDNKTFKPPRRPRKDNKDERDLGPPGKLNARANDQLRKFVDEFLDSGFNPLFQHVRKTIDREAPHLLQYHRRQFFYLVAWFLETERARRKAKGSSSQPAGDVSSFHLVAGVLNQEMFITMNRVLHESYDMKDWTDLTAVMRCFTQILLTVQEMTESANEDDQEIAENVLSRLFYEEATHDAIANIIRTYKDQGFDYLDASTELVHHFLRILEAYSKQNTDMQVRSRKRTRRKKKQAAQENGNEDEEELDDSADDEASAERTSKERKFDFHKFSSRFTPQGVVDTFTKFLKYYQDLTDTQLKRAHRYFYRVAFKQDMSVMLFRVDIIYLLYNMIKGTNALDKSSSMFKDWEELVKQIMRKCCKKIQDRPELIIEMLFSKLSSTAFFLEYGYERQTTSKSQPKPAAELEFKHTEERDQQVAIAVGALLDKNGSDHINWVRQILSDAESERRAWSAAEDARRDTEEVFGDEPVPDAEPESPPAFSVRPDNPERRTAMFKNAHLRLLMKLCGIQLMGPASEETPESLWVVPGDITPDQLKDSIHFINQAEFSPPTFEDGVLAENQLKRKTAPKKKAAFDDEEEDDVDGFLDDEMLFPAGGPTARRVADEKKKPKKTRKRRKGSDTEEVDESVLEEKSRKRREKELEKARKIKSALYVQEGDDEFDSDEDEAFFARERQIAERAKRAAQTAVSEPILPRNKRKSEALLDSDDEDEADELSLARKILSSQEDGADSETDDTPLDLSDGESRKRRKTSVEEDEDMGVDIVSKIAEMQDDDAEETTEVVVARRPRVRGGFVVDSDDDE</sequence>
<protein>
    <recommendedName>
        <fullName evidence="3">Topoisomerase 1-associated factor 1</fullName>
    </recommendedName>
</protein>
<dbReference type="AlphaFoldDB" id="A0A179FG99"/>
<keyword evidence="5" id="KW-0539">Nucleus</keyword>
<dbReference type="GO" id="GO:0000076">
    <property type="term" value="P:DNA replication checkpoint signaling"/>
    <property type="evidence" value="ECO:0007669"/>
    <property type="project" value="TreeGrafter"/>
</dbReference>
<feature type="region of interest" description="Disordered" evidence="8">
    <location>
        <begin position="783"/>
        <end position="818"/>
    </location>
</feature>
<name>A0A179FG99_METCM</name>
<feature type="compositionally biased region" description="Basic residues" evidence="8">
    <location>
        <begin position="939"/>
        <end position="948"/>
    </location>
</feature>
<feature type="domain" description="Timeless N-terminal" evidence="9">
    <location>
        <begin position="37"/>
        <end position="305"/>
    </location>
</feature>
<evidence type="ECO:0000313" key="11">
    <source>
        <dbReference type="Proteomes" id="UP000078397"/>
    </source>
</evidence>
<feature type="compositionally biased region" description="Acidic residues" evidence="8">
    <location>
        <begin position="1057"/>
        <end position="1067"/>
    </location>
</feature>
<keyword evidence="4" id="KW-0236">DNA replication inhibitor</keyword>
<dbReference type="OrthoDB" id="310853at2759"/>
<evidence type="ECO:0000256" key="7">
    <source>
        <dbReference type="ARBA" id="ARBA00023306"/>
    </source>
</evidence>
<dbReference type="GO" id="GO:0043111">
    <property type="term" value="P:replication fork arrest"/>
    <property type="evidence" value="ECO:0007669"/>
    <property type="project" value="TreeGrafter"/>
</dbReference>
<evidence type="ECO:0000256" key="3">
    <source>
        <dbReference type="ARBA" id="ARBA00021529"/>
    </source>
</evidence>
<accession>A0A179FG99</accession>
<dbReference type="Proteomes" id="UP000078397">
    <property type="component" value="Unassembled WGS sequence"/>
</dbReference>
<feature type="region of interest" description="Disordered" evidence="8">
    <location>
        <begin position="1009"/>
        <end position="1091"/>
    </location>
</feature>
<keyword evidence="7" id="KW-0131">Cell cycle</keyword>
<proteinExistence type="inferred from homology"/>
<feature type="compositionally biased region" description="Acidic residues" evidence="8">
    <location>
        <begin position="1034"/>
        <end position="1044"/>
    </location>
</feature>
<dbReference type="PANTHER" id="PTHR22940:SF4">
    <property type="entry name" value="PROTEIN TIMELESS HOMOLOG"/>
    <property type="match status" value="1"/>
</dbReference>
<comment type="subcellular location">
    <subcellularLocation>
        <location evidence="1">Nucleus</location>
    </subcellularLocation>
</comment>
<organism evidence="10 11">
    <name type="scientific">Pochonia chlamydosporia 170</name>
    <dbReference type="NCBI Taxonomy" id="1380566"/>
    <lineage>
        <taxon>Eukaryota</taxon>
        <taxon>Fungi</taxon>
        <taxon>Dikarya</taxon>
        <taxon>Ascomycota</taxon>
        <taxon>Pezizomycotina</taxon>
        <taxon>Sordariomycetes</taxon>
        <taxon>Hypocreomycetidae</taxon>
        <taxon>Hypocreales</taxon>
        <taxon>Clavicipitaceae</taxon>
        <taxon>Pochonia</taxon>
    </lineage>
</organism>
<feature type="compositionally biased region" description="Acidic residues" evidence="8">
    <location>
        <begin position="572"/>
        <end position="587"/>
    </location>
</feature>
<feature type="compositionally biased region" description="Basic and acidic residues" evidence="8">
    <location>
        <begin position="783"/>
        <end position="793"/>
    </location>
</feature>
<feature type="region of interest" description="Disordered" evidence="8">
    <location>
        <begin position="552"/>
        <end position="592"/>
    </location>
</feature>
<feature type="region of interest" description="Disordered" evidence="8">
    <location>
        <begin position="918"/>
        <end position="996"/>
    </location>
</feature>
<keyword evidence="6" id="KW-0469">Meiosis</keyword>
<reference evidence="10 11" key="1">
    <citation type="journal article" date="2016" name="PLoS Pathog.">
        <title>Biosynthesis of antibiotic leucinostatins in bio-control fungus Purpureocillium lilacinum and their inhibition on phytophthora revealed by genome mining.</title>
        <authorList>
            <person name="Wang G."/>
            <person name="Liu Z."/>
            <person name="Lin R."/>
            <person name="Li E."/>
            <person name="Mao Z."/>
            <person name="Ling J."/>
            <person name="Yang Y."/>
            <person name="Yin W.B."/>
            <person name="Xie B."/>
        </authorList>
    </citation>
    <scope>NUCLEOTIDE SEQUENCE [LARGE SCALE GENOMIC DNA]</scope>
    <source>
        <strain evidence="10">170</strain>
    </source>
</reference>
<dbReference type="GO" id="GO:0003677">
    <property type="term" value="F:DNA binding"/>
    <property type="evidence" value="ECO:0007669"/>
    <property type="project" value="TreeGrafter"/>
</dbReference>
<evidence type="ECO:0000313" key="10">
    <source>
        <dbReference type="EMBL" id="OAQ64552.1"/>
    </source>
</evidence>
<gene>
    <name evidence="10" type="ORF">VFPPC_05808</name>
</gene>
<dbReference type="GO" id="GO:0031298">
    <property type="term" value="C:replication fork protection complex"/>
    <property type="evidence" value="ECO:0007669"/>
    <property type="project" value="TreeGrafter"/>
</dbReference>
<dbReference type="InterPro" id="IPR006906">
    <property type="entry name" value="Timeless_N"/>
</dbReference>
<dbReference type="PANTHER" id="PTHR22940">
    <property type="entry name" value="TIMEOUT/TIMELESS-2"/>
    <property type="match status" value="1"/>
</dbReference>
<dbReference type="InterPro" id="IPR044998">
    <property type="entry name" value="Timeless"/>
</dbReference>
<evidence type="ECO:0000256" key="1">
    <source>
        <dbReference type="ARBA" id="ARBA00004123"/>
    </source>
</evidence>
<dbReference type="RefSeq" id="XP_018141866.1">
    <property type="nucleotide sequence ID" value="XM_018284941.1"/>
</dbReference>
<feature type="compositionally biased region" description="Acidic residues" evidence="8">
    <location>
        <begin position="986"/>
        <end position="996"/>
    </location>
</feature>
<evidence type="ECO:0000256" key="5">
    <source>
        <dbReference type="ARBA" id="ARBA00023242"/>
    </source>
</evidence>
<dbReference type="Pfam" id="PF04821">
    <property type="entry name" value="TIMELESS"/>
    <property type="match status" value="1"/>
</dbReference>
<feature type="compositionally biased region" description="Acidic residues" evidence="8">
    <location>
        <begin position="794"/>
        <end position="806"/>
    </location>
</feature>
<evidence type="ECO:0000259" key="9">
    <source>
        <dbReference type="Pfam" id="PF04821"/>
    </source>
</evidence>
<dbReference type="GO" id="GO:0051321">
    <property type="term" value="P:meiotic cell cycle"/>
    <property type="evidence" value="ECO:0007669"/>
    <property type="project" value="UniProtKB-KW"/>
</dbReference>
<dbReference type="GeneID" id="28848935"/>
<keyword evidence="11" id="KW-1185">Reference proteome</keyword>
<evidence type="ECO:0000256" key="2">
    <source>
        <dbReference type="ARBA" id="ARBA00008174"/>
    </source>
</evidence>
<feature type="compositionally biased region" description="Basic and acidic residues" evidence="8">
    <location>
        <begin position="960"/>
        <end position="975"/>
    </location>
</feature>
<dbReference type="EMBL" id="LSBJ02000005">
    <property type="protein sequence ID" value="OAQ64552.1"/>
    <property type="molecule type" value="Genomic_DNA"/>
</dbReference>
<dbReference type="GO" id="GO:0006281">
    <property type="term" value="P:DNA repair"/>
    <property type="evidence" value="ECO:0007669"/>
    <property type="project" value="TreeGrafter"/>
</dbReference>
<comment type="similarity">
    <text evidence="2">Belongs to the timeless family.</text>
</comment>
<feature type="compositionally biased region" description="Basic residues" evidence="8">
    <location>
        <begin position="555"/>
        <end position="566"/>
    </location>
</feature>
<evidence type="ECO:0000256" key="6">
    <source>
        <dbReference type="ARBA" id="ARBA00023254"/>
    </source>
</evidence>
<evidence type="ECO:0000256" key="8">
    <source>
        <dbReference type="SAM" id="MobiDB-lite"/>
    </source>
</evidence>
<dbReference type="STRING" id="1380566.A0A179FG99"/>